<dbReference type="Proteomes" id="UP000478704">
    <property type="component" value="Unassembled WGS sequence"/>
</dbReference>
<evidence type="ECO:0000313" key="47">
    <source>
        <dbReference type="EMBL" id="KAA9453319.1"/>
    </source>
</evidence>
<evidence type="ECO:0000313" key="48">
    <source>
        <dbReference type="EMBL" id="NYA00572.1"/>
    </source>
</evidence>
<dbReference type="Proteomes" id="UP000379076">
    <property type="component" value="Unassembled WGS sequence"/>
</dbReference>
<dbReference type="EMBL" id="AAHZFY010000051">
    <property type="protein sequence ID" value="ECB9514993.1"/>
    <property type="molecule type" value="Genomic_DNA"/>
</dbReference>
<sequence length="111" mass="12849">MGRIENIKNLAFFEDKPGLAEQILMLEKKTQLFLPNEFEIRQTVGYEIGDKEVILGRLESFYFLALKGVGEDNYRSQAFASEADAKAFFVHLPEMENELVAFWLNEVELVR</sequence>
<evidence type="ECO:0000313" key="68">
    <source>
        <dbReference type="Proteomes" id="UP000398321"/>
    </source>
</evidence>
<dbReference type="EMBL" id="AABAWE010000001">
    <property type="protein sequence ID" value="EAG2086025.1"/>
    <property type="molecule type" value="Genomic_DNA"/>
</dbReference>
<dbReference type="EMBL" id="AAAJWF010000001">
    <property type="protein sequence ID" value="EAC7479276.1"/>
    <property type="molecule type" value="Genomic_DNA"/>
</dbReference>
<dbReference type="EMBL" id="QDAY01000001">
    <property type="protein sequence ID" value="KAA9453319.1"/>
    <property type="molecule type" value="Genomic_DNA"/>
</dbReference>
<dbReference type="Proteomes" id="UP000481141">
    <property type="component" value="Unassembled WGS sequence"/>
</dbReference>
<dbReference type="Proteomes" id="UP000843775">
    <property type="component" value="Unassembled WGS sequence"/>
</dbReference>
<dbReference type="EMBL" id="AABATR010000001">
    <property type="protein sequence ID" value="EAG1892203.1"/>
    <property type="molecule type" value="Genomic_DNA"/>
</dbReference>
<dbReference type="Proteomes" id="UP000548278">
    <property type="component" value="Unassembled WGS sequence"/>
</dbReference>
<dbReference type="Proteomes" id="UP000398321">
    <property type="component" value="Unassembled WGS sequence"/>
</dbReference>
<evidence type="ECO:0000313" key="76">
    <source>
        <dbReference type="Proteomes" id="UP000467536"/>
    </source>
</evidence>
<dbReference type="EMBL" id="DAAJCS010000002">
    <property type="protein sequence ID" value="HAC0011863.1"/>
    <property type="molecule type" value="Genomic_DNA"/>
</dbReference>
<evidence type="ECO:0000313" key="70">
    <source>
        <dbReference type="Proteomes" id="UP000410967"/>
    </source>
</evidence>
<evidence type="ECO:0000313" key="37">
    <source>
        <dbReference type="EMBL" id="EDN9835544.1"/>
    </source>
</evidence>
<dbReference type="EMBL" id="AACKDQ010000022">
    <property type="protein sequence ID" value="EAK9317462.1"/>
    <property type="molecule type" value="Genomic_DNA"/>
</dbReference>
<evidence type="ECO:0000313" key="44">
    <source>
        <dbReference type="EMBL" id="HAC0274142.1"/>
    </source>
</evidence>
<evidence type="ECO:0000313" key="61">
    <source>
        <dbReference type="Proteomes" id="UP000358545"/>
    </source>
</evidence>
<dbReference type="RefSeq" id="WP_003724422.1">
    <property type="nucleotide sequence ID" value="NC_021824.1"/>
</dbReference>
<evidence type="ECO:0000313" key="2">
    <source>
        <dbReference type="EMBL" id="EAC5549345.1"/>
    </source>
</evidence>
<evidence type="ECO:0000313" key="24">
    <source>
        <dbReference type="EMBL" id="EAG9520355.1"/>
    </source>
</evidence>
<evidence type="ECO:0000313" key="78">
    <source>
        <dbReference type="Proteomes" id="UP000478704"/>
    </source>
</evidence>
<evidence type="ECO:0000313" key="81">
    <source>
        <dbReference type="Proteomes" id="UP000522199"/>
    </source>
</evidence>
<dbReference type="Proteomes" id="UP000389283">
    <property type="component" value="Unassembled WGS sequence"/>
</dbReference>
<evidence type="ECO:0000313" key="57">
    <source>
        <dbReference type="Proteomes" id="UP000344343"/>
    </source>
</evidence>
<dbReference type="Proteomes" id="UP000549379">
    <property type="component" value="Unassembled WGS sequence"/>
</dbReference>
<evidence type="ECO:0000313" key="14">
    <source>
        <dbReference type="EMBL" id="EAG1892203.1"/>
    </source>
</evidence>
<evidence type="ECO:0000313" key="89">
    <source>
        <dbReference type="Proteomes" id="UP000546397"/>
    </source>
</evidence>
<evidence type="ECO:0000313" key="1">
    <source>
        <dbReference type="EMBL" id="EAC4551290.1"/>
    </source>
</evidence>
<evidence type="ECO:0000313" key="75">
    <source>
        <dbReference type="Proteomes" id="UP000467347"/>
    </source>
</evidence>
<dbReference type="EMBL" id="JACAVN010000001">
    <property type="protein sequence ID" value="NYA00572.1"/>
    <property type="molecule type" value="Genomic_DNA"/>
</dbReference>
<gene>
    <name evidence="13" type="ORF">A8L61_15850</name>
    <name evidence="22" type="ORF">AB917_14825</name>
    <name evidence="1" type="ORF">ABZ57_02195</name>
    <name evidence="50" type="ORF">AJL21_10625</name>
    <name evidence="49" type="ORF">AJL21_15640</name>
    <name evidence="10" type="ORF">ART25_00275</name>
    <name evidence="2" type="ORF">ARY78_02735</name>
    <name evidence="17" type="ORF">B1N52_02970</name>
    <name evidence="16" type="ORF">B1S26_03035</name>
    <name evidence="18" type="ORF">B5K54_08665</name>
    <name evidence="14" type="ORF">BB997_01115</name>
    <name evidence="33" type="ORF">BCZ19_03000</name>
    <name evidence="15" type="ORF">BCZ21_02040</name>
    <name evidence="20" type="ORF">CA369_03145</name>
    <name evidence="19" type="ORF">CAV64_11250</name>
    <name evidence="23" type="ORF">CW845_10635</name>
    <name evidence="25" type="ORF">D4920_03120</name>
    <name evidence="24" type="ORF">D4B11_11280</name>
    <name evidence="26" type="ORF">D5N24_00430</name>
    <name evidence="28" type="ORF">D7104_01700</name>
    <name evidence="47" type="ORF">DCK61_02360</name>
    <name evidence="21" type="ORF">DCT16_01115</name>
    <name evidence="4" type="ORF">DQ70_01090</name>
    <name evidence="3" type="ORF">DU018_14405</name>
    <name evidence="51" type="ORF">DYZ80_00541</name>
    <name evidence="12" type="ORF">E1W56_01395</name>
    <name evidence="27" type="ORF">E5F58_03000</name>
    <name evidence="9" type="ORF">EX365_02780</name>
    <name evidence="8" type="ORF">EXZ73_12935</name>
    <name evidence="34" type="ORF">F6436_13535</name>
    <name evidence="35" type="ORF">F6515_13550</name>
    <name evidence="29" type="ORF">FA835_10125</name>
    <name evidence="31" type="ORF">FLQ97_14830</name>
    <name evidence="30" type="ORF">FLR03_01420</name>
    <name evidence="32" type="ORF">FNX40_02920</name>
    <name evidence="38" type="ORF">FV747_06250</name>
    <name evidence="39" type="ORF">G3O21_000912</name>
    <name evidence="40" type="ORF">GHH22_09170</name>
    <name evidence="45" type="ORF">GI949_15005</name>
    <name evidence="37" type="ORF">GJW51_02555</name>
    <name evidence="36" type="ORF">GQG13_01305</name>
    <name evidence="41" type="ORF">GYR60_13515</name>
    <name evidence="42" type="ORF">GYS09_00030</name>
    <name evidence="43" type="ORF">GYX23_02505</name>
    <name evidence="44" type="ORF">GYY14_02035</name>
    <name evidence="46" type="ORF">HQN34_000356</name>
    <name evidence="48" type="ORF">HZJ64_01910</name>
    <name evidence="5" type="ORF">KV70_08775</name>
    <name evidence="6" type="ORF">QD52_02775</name>
    <name evidence="7" type="ORF">UI29_02800</name>
    <name evidence="11" type="ORF">Y261_14340</name>
</gene>
<evidence type="ECO:0000313" key="72">
    <source>
        <dbReference type="Proteomes" id="UP000427828"/>
    </source>
</evidence>
<dbReference type="EMBL" id="DAAEEB010000005">
    <property type="protein sequence ID" value="HAA8053326.1"/>
    <property type="molecule type" value="Genomic_DNA"/>
</dbReference>
<dbReference type="EMBL" id="AAHZFN010000002">
    <property type="protein sequence ID" value="ECB9472334.1"/>
    <property type="molecule type" value="Genomic_DNA"/>
</dbReference>
<dbReference type="EMBL" id="AABAYG010000001">
    <property type="protein sequence ID" value="EAG2244374.1"/>
    <property type="molecule type" value="Genomic_DNA"/>
</dbReference>
<dbReference type="EMBL" id="AABCVX010000001">
    <property type="protein sequence ID" value="EAG6167983.1"/>
    <property type="molecule type" value="Genomic_DNA"/>
</dbReference>
<evidence type="ECO:0000313" key="27">
    <source>
        <dbReference type="EMBL" id="EAH4240966.1"/>
    </source>
</evidence>
<dbReference type="EMBL" id="AACJYH010000001">
    <property type="protein sequence ID" value="EAK8896405.1"/>
    <property type="molecule type" value="Genomic_DNA"/>
</dbReference>
<dbReference type="Proteomes" id="UP000365297">
    <property type="component" value="Unassembled WGS sequence"/>
</dbReference>
<evidence type="ECO:0000313" key="43">
    <source>
        <dbReference type="EMBL" id="HAC0011863.1"/>
    </source>
</evidence>
<dbReference type="EMBL" id="AAANYN010000024">
    <property type="protein sequence ID" value="EAD5775199.1"/>
    <property type="molecule type" value="Genomic_DNA"/>
</dbReference>
<evidence type="ECO:0000313" key="87">
    <source>
        <dbReference type="Proteomes" id="UP000540117"/>
    </source>
</evidence>
<evidence type="ECO:0000313" key="23">
    <source>
        <dbReference type="EMBL" id="EAG9387941.1"/>
    </source>
</evidence>
<dbReference type="Proteomes" id="UP000339309">
    <property type="component" value="Unassembled WGS sequence"/>
</dbReference>
<evidence type="ECO:0000313" key="7">
    <source>
        <dbReference type="EMBL" id="EAD3791701.1"/>
    </source>
</evidence>
<dbReference type="Proteomes" id="UP000566721">
    <property type="component" value="Unassembled WGS sequence"/>
</dbReference>
<dbReference type="Proteomes" id="UP000540117">
    <property type="component" value="Unassembled WGS sequence"/>
</dbReference>
<evidence type="ECO:0000313" key="69">
    <source>
        <dbReference type="Proteomes" id="UP000403352"/>
    </source>
</evidence>
<dbReference type="Proteomes" id="UP000525850">
    <property type="component" value="Unassembled WGS sequence"/>
</dbReference>
<dbReference type="Proteomes" id="UP000460224">
    <property type="component" value="Unassembled WGS sequence"/>
</dbReference>
<dbReference type="EMBL" id="MJTJ01000023">
    <property type="protein sequence ID" value="OET47913.1"/>
    <property type="molecule type" value="Genomic_DNA"/>
</dbReference>
<evidence type="ECO:0000313" key="64">
    <source>
        <dbReference type="Proteomes" id="UP000368512"/>
    </source>
</evidence>
<evidence type="ECO:0000313" key="60">
    <source>
        <dbReference type="Proteomes" id="UP000354255"/>
    </source>
</evidence>
<evidence type="ECO:0000313" key="93">
    <source>
        <dbReference type="Proteomes" id="UP000840197"/>
    </source>
</evidence>
<dbReference type="EMBL" id="AABGHY010000001">
    <property type="protein sequence ID" value="EAH3292849.1"/>
    <property type="molecule type" value="Genomic_DNA"/>
</dbReference>
<dbReference type="Proteomes" id="UP000840197">
    <property type="component" value="Unassembled WGS sequence"/>
</dbReference>
<dbReference type="Proteomes" id="UP000527632">
    <property type="component" value="Unassembled WGS sequence"/>
</dbReference>
<evidence type="ECO:0000313" key="6">
    <source>
        <dbReference type="EMBL" id="EAD1184003.1"/>
    </source>
</evidence>
<dbReference type="Proteomes" id="UP000272537">
    <property type="component" value="Unassembled WGS sequence"/>
</dbReference>
<evidence type="ECO:0000313" key="53">
    <source>
        <dbReference type="Proteomes" id="UP000331186"/>
    </source>
</evidence>
<evidence type="ECO:0000313" key="40">
    <source>
        <dbReference type="EMBL" id="HAA8053326.1"/>
    </source>
</evidence>
<reference evidence="85 86" key="7">
    <citation type="submission" date="2019-04" db="EMBL/GenBank/DDBJ databases">
        <authorList>
            <person name="Ashton P.M."/>
            <person name="Dallman T."/>
            <person name="Nair S."/>
            <person name="De Pinna E."/>
            <person name="Peters T."/>
            <person name="Grant K."/>
        </authorList>
    </citation>
    <scope>NUCLEOTIDE SEQUENCE [LARGE SCALE GENOMIC DNA]</scope>
    <source>
        <strain evidence="25 86">282333</strain>
        <strain evidence="26 85">282352</strain>
        <strain evidence="24 89">289003</strain>
        <strain evidence="38 76">788324</strain>
        <strain evidence="12">RL15000286</strain>
    </source>
</reference>
<dbReference type="EMBL" id="AALGDA010000064">
    <property type="protein sequence ID" value="ECY9784011.1"/>
    <property type="molecule type" value="Genomic_DNA"/>
</dbReference>
<dbReference type="Proteomes" id="UP000489121">
    <property type="component" value="Unassembled WGS sequence"/>
</dbReference>
<dbReference type="Proteomes" id="UP000843503">
    <property type="component" value="Unassembled WGS sequence"/>
</dbReference>
<dbReference type="Proteomes" id="UP000844415">
    <property type="component" value="Unassembled WGS sequence"/>
</dbReference>
<evidence type="ECO:0000313" key="38">
    <source>
        <dbReference type="EMBL" id="EDO0985601.1"/>
    </source>
</evidence>
<dbReference type="EMBL" id="AANCRK010000001">
    <property type="protein sequence ID" value="EDN7713755.1"/>
    <property type="molecule type" value="Genomic_DNA"/>
</dbReference>
<dbReference type="EMBL" id="AAAREG010000019">
    <property type="protein sequence ID" value="EAE2355514.1"/>
    <property type="molecule type" value="Genomic_DNA"/>
</dbReference>
<evidence type="ECO:0000313" key="17">
    <source>
        <dbReference type="EMBL" id="EAG2514110.1"/>
    </source>
</evidence>
<evidence type="ECO:0000313" key="59">
    <source>
        <dbReference type="Proteomes" id="UP000350032"/>
    </source>
</evidence>
<dbReference type="EMBL" id="AALAQH010000001">
    <property type="protein sequence ID" value="ECX6923623.1"/>
    <property type="molecule type" value="Genomic_DNA"/>
</dbReference>
<evidence type="ECO:0000313" key="36">
    <source>
        <dbReference type="EMBL" id="EDN7713755.1"/>
    </source>
</evidence>
<dbReference type="EMBL" id="AAAMZD010000001">
    <property type="protein sequence ID" value="EAD3791701.1"/>
    <property type="molecule type" value="Genomic_DNA"/>
</dbReference>
<reference evidence="48 88" key="10">
    <citation type="submission" date="2020-06" db="EMBL/GenBank/DDBJ databases">
        <title>Two Listeria outbreaks in Switzerland in 2018 and 2020.</title>
        <authorList>
            <person name="Stevens M.J.A."/>
            <person name="Bloemberg G."/>
            <person name="Nusch-Inderbinnen M."/>
            <person name="Stephan R."/>
        </authorList>
    </citation>
    <scope>NUCLEOTIDE SEQUENCE [LARGE SCALE GENOMIC DNA]</scope>
    <source>
        <strain evidence="48 88">N18-0707</strain>
    </source>
</reference>
<dbReference type="EMBL" id="AAAQQZ010000001">
    <property type="protein sequence ID" value="EAE1337357.1"/>
    <property type="molecule type" value="Genomic_DNA"/>
</dbReference>
<evidence type="ECO:0000313" key="56">
    <source>
        <dbReference type="Proteomes" id="UP000339309"/>
    </source>
</evidence>
<dbReference type="OMA" id="EFYFISV"/>
<evidence type="ECO:0000313" key="95">
    <source>
        <dbReference type="Proteomes" id="UP000843775"/>
    </source>
</evidence>
<evidence type="ECO:0000313" key="83">
    <source>
        <dbReference type="Proteomes" id="UP000527632"/>
    </source>
</evidence>
<reference evidence="55 58" key="5">
    <citation type="submission" date="2018-06" db="EMBL/GenBank/DDBJ databases">
        <authorList>
            <consortium name="GenomeTrakr: Next Generation Sequencing Network for Food Pathogen Tracability"/>
        </authorList>
    </citation>
    <scope>NUCLEOTIDE SEQUENCE [LARGE SCALE GENOMIC DNA]</scope>
    <source>
        <strain evidence="18 91">10B02965A-1</strain>
        <strain evidence="4 64">CFSAN008042</strain>
        <strain evidence="20 84">CFSAN063727</strain>
        <strain evidence="36 73">CFSAN102901</strain>
        <strain evidence="10 66">FDA00006494</strain>
        <strain evidence="2 63">FDA00007096</strain>
        <strain evidence="6 69">FDA00008584</strain>
        <strain evidence="16">FDA00011243</strain>
        <strain evidence="3 53">FDA00013332</strain>
        <strain evidence="9 57">FDA00013853</strain>
        <strain evidence="30 71">FDA00014336</strain>
        <strain evidence="32 67">FDA00014370</strain>
        <strain evidence="31 68">FDA00014392</strain>
        <strain evidence="39">FDA00015054</strain>
        <strain evidence="19 87">FDA1005580-S054-001</strain>
        <strain evidence="78">FDA1090798-S029-001</strain>
        <strain evidence="79">FDA956581-098-004</strain>
        <strain evidence="17 82">FDA960927-006-004</strain>
        <strain evidence="21 92">FLAG-38921</strain>
        <strain evidence="33 72">FLAG-51482A</strain>
        <strain evidence="15 55">FLAG-54356</strain>
        <strain evidence="8 65">FSIS31901579</strain>
        <strain evidence="27 83">LS1344</strain>
        <strain evidence="37 75">OSF101448</strain>
        <strain evidence="7 58">VA-WGS-00405</strain>
    </source>
</reference>
<reference evidence="49 97" key="1">
    <citation type="submission" date="2016-09" db="EMBL/GenBank/DDBJ databases">
        <title>100K Listeria isolates.</title>
        <authorList>
            <person name="Chen P."/>
            <person name="Weimer B.C."/>
            <person name="Kong N."/>
            <person name="Huang B."/>
        </authorList>
    </citation>
    <scope>NUCLEOTIDE SEQUENCE [LARGE SCALE GENOMIC DNA]</scope>
    <source>
        <strain evidence="49 97">BCW_2383</strain>
    </source>
</reference>
<evidence type="ECO:0000313" key="30">
    <source>
        <dbReference type="EMBL" id="ECB9472334.1"/>
    </source>
</evidence>
<dbReference type="Pfam" id="PF13107">
    <property type="entry name" value="DUF3964"/>
    <property type="match status" value="1"/>
</dbReference>
<dbReference type="Proteomes" id="UP000544530">
    <property type="component" value="Unassembled WGS sequence"/>
</dbReference>
<evidence type="ECO:0000313" key="66">
    <source>
        <dbReference type="Proteomes" id="UP000379076"/>
    </source>
</evidence>
<evidence type="ECO:0000313" key="8">
    <source>
        <dbReference type="EMBL" id="EAD5775199.1"/>
    </source>
</evidence>
<dbReference type="Proteomes" id="UP000364988">
    <property type="component" value="Unassembled WGS sequence"/>
</dbReference>
<evidence type="ECO:0000313" key="88">
    <source>
        <dbReference type="Proteomes" id="UP000544530"/>
    </source>
</evidence>
<evidence type="ECO:0000313" key="11">
    <source>
        <dbReference type="EMBL" id="EAE2355514.1"/>
    </source>
</evidence>
<dbReference type="EMBL" id="DAAIJL010000001">
    <property type="protein sequence ID" value="HAB8555672.1"/>
    <property type="molecule type" value="Genomic_DNA"/>
</dbReference>
<reference evidence="93 94" key="3">
    <citation type="journal article" date="2018" name="Genome Biol.">
        <title>SKESA: strategic k-mer extension for scrupulous assemblies.</title>
        <authorList>
            <person name="Souvorov A."/>
            <person name="Agarwala R."/>
            <person name="Lipman D.J."/>
        </authorList>
    </citation>
    <scope>NUCLEOTIDE SEQUENCE [LARGE SCALE GENOMIC DNA]</scope>
    <source>
        <strain evidence="40">09CEB371LM</strain>
        <strain evidence="46">2017-325981-023-01</strain>
        <strain evidence="42 96">CFIAFB20100120</strain>
        <strain evidence="41 93">CFIAFB20130012</strain>
        <strain evidence="44">CFIAFB20170037</strain>
        <strain evidence="43 94">CFIAFB20170045</strain>
        <strain evidence="45 95">DMG1500109</strain>
    </source>
</reference>
<evidence type="ECO:0000313" key="41">
    <source>
        <dbReference type="EMBL" id="HAB8399543.1"/>
    </source>
</evidence>
<evidence type="ECO:0000313" key="21">
    <source>
        <dbReference type="EMBL" id="EAG6167983.1"/>
    </source>
</evidence>
<dbReference type="EMBL" id="DAAJZA010000018">
    <property type="protein sequence ID" value="HAC1756279.1"/>
    <property type="molecule type" value="Genomic_DNA"/>
</dbReference>
<reference evidence="54 56" key="6">
    <citation type="submission" date="2018-06" db="EMBL/GenBank/DDBJ databases">
        <authorList>
            <consortium name="PulseNet: The National Subtyping Network for Foodborne Disease Surveillance"/>
            <person name="Tarr C.L."/>
            <person name="Trees E."/>
            <person name="Katz L.S."/>
            <person name="Carleton-Romer H.A."/>
            <person name="Stroika S."/>
            <person name="Kucerova Z."/>
            <person name="Roache K.F."/>
            <person name="Sabol A.L."/>
            <person name="Besser J."/>
            <person name="Gerner-Smidt P."/>
        </authorList>
    </citation>
    <scope>NUCLEOTIDE SEQUENCE [LARGE SCALE GENOMIC DNA]</scope>
    <source>
        <strain evidence="1 56">2015L-6227</strain>
        <strain evidence="11 54">PNUSAL000134</strain>
        <strain evidence="5 60">PNUSAL000910</strain>
        <strain evidence="13 61">PNUSAL002180</strain>
        <strain evidence="14 77">PNUSAL002298</strain>
        <strain evidence="28 59">PNUSAL004402</strain>
        <strain evidence="35 80">PNUSAL005692</strain>
    </source>
</reference>
<evidence type="ECO:0000313" key="77">
    <source>
        <dbReference type="Proteomes" id="UP000478682"/>
    </source>
</evidence>
<evidence type="ECO:0000313" key="35">
    <source>
        <dbReference type="EMBL" id="ECY9784011.1"/>
    </source>
</evidence>
<dbReference type="EMBL" id="AABBYJ010000006">
    <property type="protein sequence ID" value="EAG4331813.1"/>
    <property type="molecule type" value="Genomic_DNA"/>
</dbReference>
<dbReference type="EMBL" id="AAAIKW010000001">
    <property type="protein sequence ID" value="EAC4551290.1"/>
    <property type="molecule type" value="Genomic_DNA"/>
</dbReference>
<organism evidence="10 66">
    <name type="scientific">Listeria monocytogenes</name>
    <dbReference type="NCBI Taxonomy" id="1639"/>
    <lineage>
        <taxon>Bacteria</taxon>
        <taxon>Bacillati</taxon>
        <taxon>Bacillota</taxon>
        <taxon>Bacilli</taxon>
        <taxon>Bacillales</taxon>
        <taxon>Listeriaceae</taxon>
        <taxon>Listeria</taxon>
    </lineage>
</organism>
<dbReference type="Proteomes" id="UP000376505">
    <property type="component" value="Unassembled WGS sequence"/>
</dbReference>
<evidence type="ECO:0000313" key="25">
    <source>
        <dbReference type="EMBL" id="EAH2281053.1"/>
    </source>
</evidence>
<dbReference type="EMBL" id="AABEKY010000005">
    <property type="protein sequence ID" value="EAG9387941.1"/>
    <property type="molecule type" value="Genomic_DNA"/>
</dbReference>
<dbReference type="Proteomes" id="UP000467347">
    <property type="component" value="Unassembled WGS sequence"/>
</dbReference>
<dbReference type="AlphaFoldDB" id="A0A0B8QXR3"/>
<evidence type="ECO:0000313" key="82">
    <source>
        <dbReference type="Proteomes" id="UP000525850"/>
    </source>
</evidence>
<reference evidence="51 52" key="2">
    <citation type="journal article" date="2018" name="BMC Genomics">
        <title>Genes significantly associated with lineage II food isolates of Listeria monocytogenes.</title>
        <authorList>
            <person name="Pirone-Davies C."/>
            <person name="Chen Y."/>
            <person name="Pightling A."/>
            <person name="Ryan G."/>
            <person name="Wang Y."/>
            <person name="Yao K."/>
            <person name="Hoffmann M."/>
            <person name="Allard M.W."/>
        </authorList>
    </citation>
    <scope>NUCLEOTIDE SEQUENCE [LARGE SCALE GENOMIC DNA]</scope>
    <source>
        <strain evidence="51 52">PNUSAL000550</strain>
    </source>
</reference>
<dbReference type="EMBL" id="AAASLB010000001">
    <property type="protein sequence ID" value="EAE4940702.1"/>
    <property type="molecule type" value="Genomic_DNA"/>
</dbReference>
<evidence type="ECO:0000313" key="10">
    <source>
        <dbReference type="EMBL" id="EAE1337357.1"/>
    </source>
</evidence>
<dbReference type="EMBL" id="AANEHK010000004">
    <property type="protein sequence ID" value="EDO0985601.1"/>
    <property type="molecule type" value="Genomic_DNA"/>
</dbReference>
<dbReference type="InterPro" id="IPR025082">
    <property type="entry name" value="DUF3964"/>
</dbReference>
<dbReference type="EMBL" id="DAAIHR010000016">
    <property type="protein sequence ID" value="HAB8399543.1"/>
    <property type="molecule type" value="Genomic_DNA"/>
</dbReference>
<dbReference type="Proteomes" id="UP000522199">
    <property type="component" value="Unassembled WGS sequence"/>
</dbReference>
<evidence type="ECO:0000313" key="54">
    <source>
        <dbReference type="Proteomes" id="UP000336166"/>
    </source>
</evidence>
<dbReference type="Proteomes" id="UP000337746">
    <property type="component" value="Unassembled WGS sequence"/>
</dbReference>
<evidence type="ECO:0000313" key="80">
    <source>
        <dbReference type="Proteomes" id="UP000489121"/>
    </source>
</evidence>
<dbReference type="EMBL" id="AANDSR010000001">
    <property type="protein sequence ID" value="EDN9835544.1"/>
    <property type="molecule type" value="Genomic_DNA"/>
</dbReference>
<dbReference type="EMBL" id="AAANYR010000001">
    <property type="protein sequence ID" value="EAD5785484.1"/>
    <property type="molecule type" value="Genomic_DNA"/>
</dbReference>
<evidence type="ECO:0000313" key="28">
    <source>
        <dbReference type="EMBL" id="EAK8896405.1"/>
    </source>
</evidence>
<evidence type="ECO:0000313" key="73">
    <source>
        <dbReference type="Proteomes" id="UP000455569"/>
    </source>
</evidence>
<dbReference type="Proteomes" id="UP000423131">
    <property type="component" value="Unassembled WGS sequence"/>
</dbReference>
<dbReference type="Proteomes" id="UP000467536">
    <property type="component" value="Unassembled WGS sequence"/>
</dbReference>
<dbReference type="Proteomes" id="UP000852906">
    <property type="component" value="Unassembled WGS sequence"/>
</dbReference>
<evidence type="ECO:0000313" key="13">
    <source>
        <dbReference type="EMBL" id="EAG0868746.1"/>
    </source>
</evidence>
<dbReference type="Proteomes" id="UP000393182">
    <property type="component" value="Unassembled WGS sequence"/>
</dbReference>
<dbReference type="Proteomes" id="UP000354255">
    <property type="component" value="Unassembled WGS sequence"/>
</dbReference>
<evidence type="ECO:0000313" key="84">
    <source>
        <dbReference type="Proteomes" id="UP000528151"/>
    </source>
</evidence>
<evidence type="ECO:0000313" key="46">
    <source>
        <dbReference type="EMBL" id="HAJ9592190.1"/>
    </source>
</evidence>
<dbReference type="EMBL" id="AABDGJ010000017">
    <property type="protein sequence ID" value="EAG6991862.1"/>
    <property type="molecule type" value="Genomic_DNA"/>
</dbReference>
<evidence type="ECO:0000313" key="9">
    <source>
        <dbReference type="EMBL" id="EAD5785484.1"/>
    </source>
</evidence>
<dbReference type="Proteomes" id="UP000530452">
    <property type="component" value="Unassembled WGS sequence"/>
</dbReference>
<evidence type="ECO:0000313" key="19">
    <source>
        <dbReference type="EMBL" id="EAG4331813.1"/>
    </source>
</evidence>
<evidence type="ECO:0000313" key="31">
    <source>
        <dbReference type="EMBL" id="ECB9514993.1"/>
    </source>
</evidence>
<dbReference type="Proteomes" id="UP000368512">
    <property type="component" value="Unassembled WGS sequence"/>
</dbReference>
<dbReference type="Proteomes" id="UP000842809">
    <property type="component" value="Unassembled WGS sequence"/>
</dbReference>
<evidence type="ECO:0000313" key="85">
    <source>
        <dbReference type="Proteomes" id="UP000530452"/>
    </source>
</evidence>
<dbReference type="EMBL" id="AABEMN010000016">
    <property type="protein sequence ID" value="EAG9520355.1"/>
    <property type="molecule type" value="Genomic_DNA"/>
</dbReference>
<evidence type="ECO:0000313" key="90">
    <source>
        <dbReference type="Proteomes" id="UP000548278"/>
    </source>
</evidence>
<evidence type="ECO:0000313" key="45">
    <source>
        <dbReference type="EMBL" id="HAC1756279.1"/>
    </source>
</evidence>
<evidence type="ECO:0000313" key="4">
    <source>
        <dbReference type="EMBL" id="EAC7479276.1"/>
    </source>
</evidence>
<evidence type="ECO:0000313" key="71">
    <source>
        <dbReference type="Proteomes" id="UP000423131"/>
    </source>
</evidence>
<evidence type="ECO:0000313" key="39">
    <source>
        <dbReference type="EMBL" id="EDP8513512.1"/>
    </source>
</evidence>
<dbReference type="KEGG" id="lmv:Y193_12310"/>
<evidence type="ECO:0000313" key="29">
    <source>
        <dbReference type="EMBL" id="EAK9317462.1"/>
    </source>
</evidence>
<dbReference type="Proteomes" id="UP000344343">
    <property type="component" value="Unassembled WGS sequence"/>
</dbReference>
<dbReference type="EMBL" id="AAAJKI010000056">
    <property type="protein sequence ID" value="EAC6549548.1"/>
    <property type="molecule type" value="Genomic_DNA"/>
</dbReference>
<evidence type="ECO:0000313" key="92">
    <source>
        <dbReference type="Proteomes" id="UP000566721"/>
    </source>
</evidence>
<evidence type="ECO:0000313" key="20">
    <source>
        <dbReference type="EMBL" id="EAG4461274.1"/>
    </source>
</evidence>
<dbReference type="Proteomes" id="UP000410967">
    <property type="component" value="Unassembled WGS sequence"/>
</dbReference>
<dbReference type="Proteomes" id="UP000841146">
    <property type="component" value="Unassembled WGS sequence"/>
</dbReference>
<comment type="caution">
    <text evidence="10">The sequence shown here is derived from an EMBL/GenBank/DDBJ whole genome shotgun (WGS) entry which is preliminary data.</text>
</comment>
<dbReference type="Proteomes" id="UP000331186">
    <property type="component" value="Unassembled WGS sequence"/>
</dbReference>
<evidence type="ECO:0000313" key="15">
    <source>
        <dbReference type="EMBL" id="EAG2086025.1"/>
    </source>
</evidence>
<dbReference type="EMBL" id="AANPAU010000002">
    <property type="protein sequence ID" value="EDP8513512.1"/>
    <property type="molecule type" value="Genomic_DNA"/>
</dbReference>
<dbReference type="KEGG" id="lmok:CQ02_03690"/>
<dbReference type="EMBL" id="AABFVG010000002">
    <property type="protein sequence ID" value="EAH2281053.1"/>
    <property type="molecule type" value="Genomic_DNA"/>
</dbReference>
<evidence type="ECO:0000313" key="34">
    <source>
        <dbReference type="EMBL" id="ECY6545359.1"/>
    </source>
</evidence>
<evidence type="ECO:0000313" key="49">
    <source>
        <dbReference type="EMBL" id="OET47913.1"/>
    </source>
</evidence>
<dbReference type="Proteomes" id="UP000403352">
    <property type="component" value="Unassembled WGS sequence"/>
</dbReference>
<dbReference type="Proteomes" id="UP000840039">
    <property type="component" value="Unassembled WGS sequence"/>
</dbReference>
<evidence type="ECO:0000313" key="91">
    <source>
        <dbReference type="Proteomes" id="UP000549379"/>
    </source>
</evidence>
<evidence type="ECO:0000313" key="32">
    <source>
        <dbReference type="EMBL" id="ECC1555756.1"/>
    </source>
</evidence>
<evidence type="ECO:0000313" key="62">
    <source>
        <dbReference type="Proteomes" id="UP000364988"/>
    </source>
</evidence>
<evidence type="ECO:0000313" key="74">
    <source>
        <dbReference type="Proteomes" id="UP000460224"/>
    </source>
</evidence>
<evidence type="ECO:0000313" key="33">
    <source>
        <dbReference type="EMBL" id="ECX6923623.1"/>
    </source>
</evidence>
<proteinExistence type="predicted"/>
<dbReference type="EMBL" id="QXLS01000001">
    <property type="protein sequence ID" value="RKA11009.1"/>
    <property type="molecule type" value="Genomic_DNA"/>
</dbReference>
<dbReference type="Proteomes" id="UP000528151">
    <property type="component" value="Unassembled WGS sequence"/>
</dbReference>
<evidence type="ECO:0000313" key="96">
    <source>
        <dbReference type="Proteomes" id="UP000844415"/>
    </source>
</evidence>
<protein>
    <submittedName>
        <fullName evidence="10">DUF3964 domain-containing protein</fullName>
    </submittedName>
    <submittedName>
        <fullName evidence="48">DUF3964 family protein</fullName>
    </submittedName>
</protein>
<dbReference type="EMBL" id="AABAGT010000039">
    <property type="protein sequence ID" value="EAG0868746.1"/>
    <property type="molecule type" value="Genomic_DNA"/>
</dbReference>
<evidence type="ECO:0000313" key="50">
    <source>
        <dbReference type="EMBL" id="OET48716.1"/>
    </source>
</evidence>
<evidence type="ECO:0000313" key="22">
    <source>
        <dbReference type="EMBL" id="EAG6991862.1"/>
    </source>
</evidence>
<evidence type="ECO:0000313" key="51">
    <source>
        <dbReference type="EMBL" id="RKA11009.1"/>
    </source>
</evidence>
<dbReference type="Proteomes" id="UP000546397">
    <property type="component" value="Unassembled WGS sequence"/>
</dbReference>
<evidence type="ECO:0000313" key="65">
    <source>
        <dbReference type="Proteomes" id="UP000376505"/>
    </source>
</evidence>
<dbReference type="EMBL" id="MJTJ01000019">
    <property type="protein sequence ID" value="OET48716.1"/>
    <property type="molecule type" value="Genomic_DNA"/>
</dbReference>
<dbReference type="Proteomes" id="UP000358545">
    <property type="component" value="Unassembled WGS sequence"/>
</dbReference>
<dbReference type="EMBL" id="AABBAW010000001">
    <property type="protein sequence ID" value="EAG2514110.1"/>
    <property type="molecule type" value="Genomic_DNA"/>
</dbReference>
<evidence type="ECO:0000313" key="63">
    <source>
        <dbReference type="Proteomes" id="UP000365297"/>
    </source>
</evidence>
<evidence type="ECO:0000313" key="12">
    <source>
        <dbReference type="EMBL" id="EAE4940702.1"/>
    </source>
</evidence>
<dbReference type="EMBL" id="AABGUK010000001">
    <property type="protein sequence ID" value="EAH4240966.1"/>
    <property type="molecule type" value="Genomic_DNA"/>
</dbReference>
<evidence type="ECO:0000313" key="58">
    <source>
        <dbReference type="Proteomes" id="UP000345329"/>
    </source>
</evidence>
<dbReference type="EMBL" id="AAALRN010000001">
    <property type="protein sequence ID" value="EAD1184003.1"/>
    <property type="molecule type" value="Genomic_DNA"/>
</dbReference>
<dbReference type="EMBL" id="AAAIXK010000001">
    <property type="protein sequence ID" value="EAC5549345.1"/>
    <property type="molecule type" value="Genomic_DNA"/>
</dbReference>
<dbReference type="Proteomes" id="UP000345329">
    <property type="component" value="Unassembled WGS sequence"/>
</dbReference>
<evidence type="ECO:0000313" key="94">
    <source>
        <dbReference type="Proteomes" id="UP000841146"/>
    </source>
</evidence>
<dbReference type="Proteomes" id="UP000478682">
    <property type="component" value="Unassembled WGS sequence"/>
</dbReference>
<evidence type="ECO:0000313" key="3">
    <source>
        <dbReference type="EMBL" id="EAC6549548.1"/>
    </source>
</evidence>
<dbReference type="Proteomes" id="UP000336166">
    <property type="component" value="Unassembled WGS sequence"/>
</dbReference>
<evidence type="ECO:0000313" key="79">
    <source>
        <dbReference type="Proteomes" id="UP000481141"/>
    </source>
</evidence>
<dbReference type="EMBL" id="AABBZO010000002">
    <property type="protein sequence ID" value="EAG4461274.1"/>
    <property type="molecule type" value="Genomic_DNA"/>
</dbReference>
<dbReference type="EMBL" id="DABJAN010000001">
    <property type="protein sequence ID" value="HAJ9592190.1"/>
    <property type="molecule type" value="Genomic_DNA"/>
</dbReference>
<evidence type="ECO:0000313" key="42">
    <source>
        <dbReference type="EMBL" id="HAB8555672.1"/>
    </source>
</evidence>
<dbReference type="EMBL" id="AAAKQF010000005">
    <property type="protein sequence ID" value="EAC9040299.1"/>
    <property type="molecule type" value="Genomic_DNA"/>
</dbReference>
<evidence type="ECO:0000313" key="67">
    <source>
        <dbReference type="Proteomes" id="UP000389283"/>
    </source>
</evidence>
<evidence type="ECO:0000313" key="86">
    <source>
        <dbReference type="Proteomes" id="UP000533021"/>
    </source>
</evidence>
<reference evidence="70 81" key="8">
    <citation type="submission" date="2019-04" db="EMBL/GenBank/DDBJ databases">
        <authorList>
            <consortium name="GenomeTrakr network: Whole genome sequencing for foodborne pathogen traceback"/>
        </authorList>
    </citation>
    <scope>NUCLEOTIDE SEQUENCE [LARGE SCALE GENOMIC DNA]</scope>
    <source>
        <strain evidence="22 90">CFSAN004300</strain>
        <strain evidence="23 81">CFSAN072474</strain>
        <strain evidence="34 62">FLAG-55987</strain>
        <strain evidence="29 70">PHLUSALM00088</strain>
    </source>
</reference>
<evidence type="ECO:0000313" key="52">
    <source>
        <dbReference type="Proteomes" id="UP000272537"/>
    </source>
</evidence>
<evidence type="ECO:0000313" key="26">
    <source>
        <dbReference type="EMBL" id="EAH3292849.1"/>
    </source>
</evidence>
<dbReference type="Proteomes" id="UP000427828">
    <property type="component" value="Unassembled WGS sequence"/>
</dbReference>
<evidence type="ECO:0000313" key="97">
    <source>
        <dbReference type="Proteomes" id="UP000852906"/>
    </source>
</evidence>
<dbReference type="Proteomes" id="UP000455569">
    <property type="component" value="Unassembled WGS sequence"/>
</dbReference>
<evidence type="ECO:0000313" key="18">
    <source>
        <dbReference type="EMBL" id="EAG2997362.1"/>
    </source>
</evidence>
<dbReference type="Proteomes" id="UP000533021">
    <property type="component" value="Unassembled WGS sequence"/>
</dbReference>
<evidence type="ECO:0000313" key="55">
    <source>
        <dbReference type="Proteomes" id="UP000337746"/>
    </source>
</evidence>
<evidence type="ECO:0000313" key="5">
    <source>
        <dbReference type="EMBL" id="EAC9040299.1"/>
    </source>
</evidence>
<evidence type="ECO:0000313" key="16">
    <source>
        <dbReference type="EMBL" id="EAG2244374.1"/>
    </source>
</evidence>
<accession>A0A0B8QXR3</accession>
<dbReference type="EMBL" id="DAAJFY010000001">
    <property type="protein sequence ID" value="HAC0274142.1"/>
    <property type="molecule type" value="Genomic_DNA"/>
</dbReference>
<dbReference type="EMBL" id="AALEDS010000018">
    <property type="protein sequence ID" value="ECY6545359.1"/>
    <property type="molecule type" value="Genomic_DNA"/>
</dbReference>
<dbReference type="EMBL" id="AAIAJJ010000002">
    <property type="protein sequence ID" value="ECC1555756.1"/>
    <property type="molecule type" value="Genomic_DNA"/>
</dbReference>
<reference evidence="47 74" key="4">
    <citation type="submission" date="2018-04" db="EMBL/GenBank/DDBJ databases">
        <title>Genome Analysis of a Prevalent Clone of Listeria monocytogenes Sequence Type 87 in China.</title>
        <authorList>
            <person name="Wang Y."/>
        </authorList>
    </citation>
    <scope>NUCLEOTIDE SEQUENCE [LARGE SCALE GENOMIC DNA]</scope>
    <source>
        <strain evidence="47 74">ICDC_LM1523</strain>
    </source>
</reference>
<dbReference type="EMBL" id="AABBHO010000022">
    <property type="protein sequence ID" value="EAG2997362.1"/>
    <property type="molecule type" value="Genomic_DNA"/>
</dbReference>
<dbReference type="Proteomes" id="UP000350032">
    <property type="component" value="Unassembled WGS sequence"/>
</dbReference>
<reference evidence="46" key="9">
    <citation type="submission" date="2020-05" db="EMBL/GenBank/DDBJ databases">
        <authorList>
            <consortium name="NCBI Pathogen Detection Project"/>
        </authorList>
    </citation>
    <scope>NUCLEOTIDE SEQUENCE</scope>
    <source>
        <strain evidence="40">09CEB371LM</strain>
        <strain evidence="46">2017-325981-023-01</strain>
        <strain evidence="42">CFIAFB20100120</strain>
        <strain evidence="41">CFIAFB20130012</strain>
        <strain evidence="44">CFIAFB20170037</strain>
        <strain evidence="43">CFIAFB20170045</strain>
        <strain evidence="45">DMG1500109</strain>
    </source>
</reference>
<name>A0A0B8QXR3_LISMN</name>